<accession>A0A8T2C4I9</accession>
<gene>
    <name evidence="2" type="ORF">ISN45_Aa01g029720</name>
</gene>
<sequence>MATSIGETTSLTHKEVNVAAEVLIELSQYRRQSPEEEDTDDEEDIDDEDDIDDEVASTLLLQLSQSRQKQSKRLFECLYPLNCGGAVVVLVIWRRNGFGFQELQSEVQDLKNLVRDLAEKKSTGNMASESEVSNVSKGVRCQILDWFAPTDIVVGEGEFCCAEPQYKIGRIPLGPNAAAIIIKSVVDPEACVWRPTSDVFSLSQAVGVKVAWPADKLILDDGFDNQDESHNTDGSKSEEDLELKQNLELYVERVHDPNPELQKAALESMRLSRDWDEIARVVFHHVYEAYPPADVQDIAPTQVTLLLIELSSARGGR</sequence>
<dbReference type="EMBL" id="JAEFBK010000006">
    <property type="protein sequence ID" value="KAG7594205.1"/>
    <property type="molecule type" value="Genomic_DNA"/>
</dbReference>
<evidence type="ECO:0000256" key="1">
    <source>
        <dbReference type="SAM" id="MobiDB-lite"/>
    </source>
</evidence>
<proteinExistence type="predicted"/>
<keyword evidence="3" id="KW-1185">Reference proteome</keyword>
<feature type="compositionally biased region" description="Acidic residues" evidence="1">
    <location>
        <begin position="35"/>
        <end position="47"/>
    </location>
</feature>
<reference evidence="2 3" key="1">
    <citation type="submission" date="2020-12" db="EMBL/GenBank/DDBJ databases">
        <title>Concerted genomic and epigenomic changes stabilize Arabidopsis allopolyploids.</title>
        <authorList>
            <person name="Chen Z."/>
        </authorList>
    </citation>
    <scope>NUCLEOTIDE SEQUENCE [LARGE SCALE GENOMIC DNA]</scope>
    <source>
        <strain evidence="2">Allo738</strain>
        <tissue evidence="2">Leaf</tissue>
    </source>
</reference>
<dbReference type="AlphaFoldDB" id="A0A8T2C4I9"/>
<comment type="caution">
    <text evidence="2">The sequence shown here is derived from an EMBL/GenBank/DDBJ whole genome shotgun (WGS) entry which is preliminary data.</text>
</comment>
<feature type="region of interest" description="Disordered" evidence="1">
    <location>
        <begin position="27"/>
        <end position="47"/>
    </location>
</feature>
<protein>
    <recommendedName>
        <fullName evidence="4">Transposase Tnp1/En/Spm-like domain-containing protein</fullName>
    </recommendedName>
</protein>
<evidence type="ECO:0000313" key="3">
    <source>
        <dbReference type="Proteomes" id="UP000694240"/>
    </source>
</evidence>
<evidence type="ECO:0008006" key="4">
    <source>
        <dbReference type="Google" id="ProtNLM"/>
    </source>
</evidence>
<dbReference type="Proteomes" id="UP000694240">
    <property type="component" value="Chromosome 6"/>
</dbReference>
<evidence type="ECO:0000313" key="2">
    <source>
        <dbReference type="EMBL" id="KAG7594205.1"/>
    </source>
</evidence>
<name>A0A8T2C4I9_9BRAS</name>
<organism evidence="2 3">
    <name type="scientific">Arabidopsis thaliana x Arabidopsis arenosa</name>
    <dbReference type="NCBI Taxonomy" id="1240361"/>
    <lineage>
        <taxon>Eukaryota</taxon>
        <taxon>Viridiplantae</taxon>
        <taxon>Streptophyta</taxon>
        <taxon>Embryophyta</taxon>
        <taxon>Tracheophyta</taxon>
        <taxon>Spermatophyta</taxon>
        <taxon>Magnoliopsida</taxon>
        <taxon>eudicotyledons</taxon>
        <taxon>Gunneridae</taxon>
        <taxon>Pentapetalae</taxon>
        <taxon>rosids</taxon>
        <taxon>malvids</taxon>
        <taxon>Brassicales</taxon>
        <taxon>Brassicaceae</taxon>
        <taxon>Camelineae</taxon>
        <taxon>Arabidopsis</taxon>
    </lineage>
</organism>